<gene>
    <name evidence="1" type="ORF">V1525DRAFT_358888</name>
</gene>
<reference evidence="2" key="1">
    <citation type="journal article" date="2024" name="Front. Bioeng. Biotechnol.">
        <title>Genome-scale model development and genomic sequencing of the oleaginous clade Lipomyces.</title>
        <authorList>
            <person name="Czajka J.J."/>
            <person name="Han Y."/>
            <person name="Kim J."/>
            <person name="Mondo S.J."/>
            <person name="Hofstad B.A."/>
            <person name="Robles A."/>
            <person name="Haridas S."/>
            <person name="Riley R."/>
            <person name="LaButti K."/>
            <person name="Pangilinan J."/>
            <person name="Andreopoulos W."/>
            <person name="Lipzen A."/>
            <person name="Yan J."/>
            <person name="Wang M."/>
            <person name="Ng V."/>
            <person name="Grigoriev I.V."/>
            <person name="Spatafora J.W."/>
            <person name="Magnuson J.K."/>
            <person name="Baker S.E."/>
            <person name="Pomraning K.R."/>
        </authorList>
    </citation>
    <scope>NUCLEOTIDE SEQUENCE [LARGE SCALE GENOMIC DNA]</scope>
    <source>
        <strain evidence="2">CBS 7786</strain>
    </source>
</reference>
<organism evidence="1 2">
    <name type="scientific">Lipomyces kononenkoae</name>
    <name type="common">Yeast</name>
    <dbReference type="NCBI Taxonomy" id="34357"/>
    <lineage>
        <taxon>Eukaryota</taxon>
        <taxon>Fungi</taxon>
        <taxon>Dikarya</taxon>
        <taxon>Ascomycota</taxon>
        <taxon>Saccharomycotina</taxon>
        <taxon>Lipomycetes</taxon>
        <taxon>Lipomycetales</taxon>
        <taxon>Lipomycetaceae</taxon>
        <taxon>Lipomyces</taxon>
    </lineage>
</organism>
<comment type="caution">
    <text evidence="1">The sequence shown here is derived from an EMBL/GenBank/DDBJ whole genome shotgun (WGS) entry which is preliminary data.</text>
</comment>
<protein>
    <submittedName>
        <fullName evidence="1">Uncharacterized protein</fullName>
    </submittedName>
</protein>
<name>A0ACC3T406_LIPKO</name>
<accession>A0ACC3T406</accession>
<evidence type="ECO:0000313" key="1">
    <source>
        <dbReference type="EMBL" id="KAK9238169.1"/>
    </source>
</evidence>
<keyword evidence="2" id="KW-1185">Reference proteome</keyword>
<sequence>MSFFKRRGGNTSSNSPSSTASPNKSLSSTAATSTAHVDAGDISNGLDLLPQQVDGSDKFFGMENFGYTCYCNSVLQCLYYSRPFREAIINYPPANTCRVRPRRTSVPGESPHPFLLALKQQAEKEAAENAKTLKDKKNGTKTKRANSVISAFSSNGNGSPAASPGSVGTPVNHANGSTANGTAVPNGSPVNSNSLPLRGDDATTPEQKKKTALTNGPIINLDHSMNQYYNMDESLFTTLKDIFEAMVENKSRTGIVSPAKLIEVLKRQNELFRSSMHQDAHEFFNFLLNEIVDNVEQHELKLRAQNNGEQVSNTRWVHELFEGLLTSETKCLTCENVSRRDEVFLDLSIDLEQHTSVTSCLRQFSASEMLCESNKFHCDCCGGLQEAEKRMKINRLPRILALHLKRFKFTEDMQRNVKLFHKVMFPYHLRLFNTTDDVQDPDRLYELYAVVVHIGGGPYHGHYVSIVKTEHAGWVLFDDEMVERVDDDYVTNFFGDKPGLACAYILFYQQISEEEYERARRYGAAAASSASLAAVKHATPIVMSSPPSSMQTQSSIQPTSPSSTATTSASSPPISSSASSTSSIHQQLPPSAADSNTMLLNGKLARNGSSTPTSLTSRPVPVVAAANGNGGENGTVKSKKEAGGGGLSRFRSTSISQKQKFWKRDTDTSNNGTLKKK</sequence>
<dbReference type="EMBL" id="MU971359">
    <property type="protein sequence ID" value="KAK9238169.1"/>
    <property type="molecule type" value="Genomic_DNA"/>
</dbReference>
<proteinExistence type="predicted"/>
<dbReference type="Proteomes" id="UP001433508">
    <property type="component" value="Unassembled WGS sequence"/>
</dbReference>
<evidence type="ECO:0000313" key="2">
    <source>
        <dbReference type="Proteomes" id="UP001433508"/>
    </source>
</evidence>